<sequence length="351" mass="37031">MADYRSPLLDRPGAVAADGIDAGIAWHYGNPLGEQRAADTTAVLIDRSNRDVLLVPGPDRLGWLHAITSQHFESLTEGASTESLVLSPNGHVEQHWNVTELGGQIWIDTEPGAADEVLGYLLKMRFLKQVEPAIVTAAFAVLSVVGPSAPLVLAASGLPVPADAAVPLADGGLVRAVPRGFDVIVPRADLQRIADAVIAAGAVPAGSWADDALRIVRRQPRLGVDTDHRTIPHELAWIGTAVHLDKGCYRGQETVARVQNLGKPPRRLVLLHLAGESEQLPPPGSPVERDGRVVGFSGTAAHHYEYGPIALAVVKRGIGAQDVLSVGGQTAALDPDDAEFVPVEGFAGHRA</sequence>
<proteinExistence type="predicted"/>
<gene>
    <name evidence="3" type="ORF">M6D93_02000</name>
</gene>
<feature type="domain" description="GCVT N-terminal" evidence="2">
    <location>
        <begin position="33"/>
        <end position="155"/>
    </location>
</feature>
<reference evidence="3" key="1">
    <citation type="journal article" date="2018" name="Int. J. Syst. Evol. Microbiol.">
        <title>Jatrophihabitans telluris sp. nov., isolated from sediment soil of lava forest wetlands and the emended description of the genus Jatrophihabitans.</title>
        <authorList>
            <person name="Lee K.C."/>
            <person name="Suh M.K."/>
            <person name="Eom M.K."/>
            <person name="Kim K.K."/>
            <person name="Kim J.S."/>
            <person name="Kim D.S."/>
            <person name="Ko S.H."/>
            <person name="Shin Y.K."/>
            <person name="Lee J.S."/>
        </authorList>
    </citation>
    <scope>NUCLEOTIDE SEQUENCE</scope>
    <source>
        <strain evidence="3">N237</strain>
    </source>
</reference>
<dbReference type="InterPro" id="IPR045179">
    <property type="entry name" value="YgfZ/GcvT"/>
</dbReference>
<keyword evidence="1" id="KW-0809">Transit peptide</keyword>
<reference evidence="3" key="2">
    <citation type="submission" date="2022-05" db="EMBL/GenBank/DDBJ databases">
        <authorList>
            <person name="Kim J.-S."/>
            <person name="Lee K."/>
            <person name="Suh M."/>
            <person name="Eom M."/>
            <person name="Kim J.-S."/>
            <person name="Kim D.-S."/>
            <person name="Ko S.-H."/>
            <person name="Shin Y."/>
            <person name="Lee J.-S."/>
        </authorList>
    </citation>
    <scope>NUCLEOTIDE SEQUENCE</scope>
    <source>
        <strain evidence="3">N237</strain>
    </source>
</reference>
<dbReference type="Proteomes" id="UP001056336">
    <property type="component" value="Chromosome"/>
</dbReference>
<protein>
    <recommendedName>
        <fullName evidence="2">GCVT N-terminal domain-containing protein</fullName>
    </recommendedName>
</protein>
<dbReference type="SUPFAM" id="SSF103025">
    <property type="entry name" value="Folate-binding domain"/>
    <property type="match status" value="1"/>
</dbReference>
<evidence type="ECO:0000259" key="2">
    <source>
        <dbReference type="Pfam" id="PF01571"/>
    </source>
</evidence>
<evidence type="ECO:0000256" key="1">
    <source>
        <dbReference type="ARBA" id="ARBA00022946"/>
    </source>
</evidence>
<dbReference type="Gene3D" id="3.30.1360.120">
    <property type="entry name" value="Probable tRNA modification gtpase trme, domain 1"/>
    <property type="match status" value="1"/>
</dbReference>
<dbReference type="RefSeq" id="WP_249772519.1">
    <property type="nucleotide sequence ID" value="NZ_CP097332.1"/>
</dbReference>
<dbReference type="NCBIfam" id="TIGR03317">
    <property type="entry name" value="ygfZ_signature"/>
    <property type="match status" value="1"/>
</dbReference>
<name>A0ABY4R0V1_9ACTN</name>
<dbReference type="PANTHER" id="PTHR22602">
    <property type="entry name" value="TRANSFERASE CAF17, MITOCHONDRIAL-RELATED"/>
    <property type="match status" value="1"/>
</dbReference>
<dbReference type="PIRSF" id="PIRSF006487">
    <property type="entry name" value="GcvT"/>
    <property type="match status" value="1"/>
</dbReference>
<dbReference type="InterPro" id="IPR027266">
    <property type="entry name" value="TrmE/GcvT-like"/>
</dbReference>
<dbReference type="InterPro" id="IPR017703">
    <property type="entry name" value="YgfZ/GCV_T_CS"/>
</dbReference>
<dbReference type="PANTHER" id="PTHR22602:SF0">
    <property type="entry name" value="TRANSFERASE CAF17, MITOCHONDRIAL-RELATED"/>
    <property type="match status" value="1"/>
</dbReference>
<dbReference type="EMBL" id="CP097332">
    <property type="protein sequence ID" value="UQX88785.1"/>
    <property type="molecule type" value="Genomic_DNA"/>
</dbReference>
<accession>A0ABY4R0V1</accession>
<dbReference type="Pfam" id="PF01571">
    <property type="entry name" value="GCV_T"/>
    <property type="match status" value="1"/>
</dbReference>
<organism evidence="3 4">
    <name type="scientific">Jatrophihabitans telluris</name>
    <dbReference type="NCBI Taxonomy" id="2038343"/>
    <lineage>
        <taxon>Bacteria</taxon>
        <taxon>Bacillati</taxon>
        <taxon>Actinomycetota</taxon>
        <taxon>Actinomycetes</taxon>
        <taxon>Jatrophihabitantales</taxon>
        <taxon>Jatrophihabitantaceae</taxon>
        <taxon>Jatrophihabitans</taxon>
    </lineage>
</organism>
<dbReference type="InterPro" id="IPR006222">
    <property type="entry name" value="GCVT_N"/>
</dbReference>
<keyword evidence="4" id="KW-1185">Reference proteome</keyword>
<evidence type="ECO:0000313" key="4">
    <source>
        <dbReference type="Proteomes" id="UP001056336"/>
    </source>
</evidence>
<evidence type="ECO:0000313" key="3">
    <source>
        <dbReference type="EMBL" id="UQX88785.1"/>
    </source>
</evidence>